<comment type="caution">
    <text evidence="3">The sequence shown here is derived from an EMBL/GenBank/DDBJ whole genome shotgun (WGS) entry which is preliminary data.</text>
</comment>
<sequence>MGPVEQQIADIVTAALAPTHLQLSNESHMHSVPPGSESHFKLLVVSTAFEGQRKVARHQRLYALLAEQLAGPVHALALHTHTPTEWQAVASVPDSPNCLGGSKAD</sequence>
<dbReference type="OrthoDB" id="9801469at2"/>
<dbReference type="InterPro" id="IPR036065">
    <property type="entry name" value="BolA-like_sf"/>
</dbReference>
<dbReference type="GO" id="GO:0005829">
    <property type="term" value="C:cytosol"/>
    <property type="evidence" value="ECO:0007669"/>
    <property type="project" value="TreeGrafter"/>
</dbReference>
<accession>A0A4Y8UK64</accession>
<dbReference type="Gene3D" id="3.30.300.90">
    <property type="entry name" value="BolA-like"/>
    <property type="match status" value="1"/>
</dbReference>
<dbReference type="SUPFAM" id="SSF82657">
    <property type="entry name" value="BolA-like"/>
    <property type="match status" value="1"/>
</dbReference>
<dbReference type="PIRSF" id="PIRSF003113">
    <property type="entry name" value="BolA"/>
    <property type="match status" value="1"/>
</dbReference>
<dbReference type="InterPro" id="IPR050961">
    <property type="entry name" value="BolA/IbaG_stress_morph_reg"/>
</dbReference>
<evidence type="ECO:0000313" key="3">
    <source>
        <dbReference type="EMBL" id="TFH69236.1"/>
    </source>
</evidence>
<name>A0A4Y8UK64_9GAMM</name>
<keyword evidence="4" id="KW-1185">Reference proteome</keyword>
<organism evidence="3 4">
    <name type="scientific">Gammaproteobacteria bacterium LSUCC0057</name>
    <dbReference type="NCBI Taxonomy" id="2559237"/>
    <lineage>
        <taxon>Bacteria</taxon>
        <taxon>Pseudomonadati</taxon>
        <taxon>Pseudomonadota</taxon>
        <taxon>Gammaproteobacteria</taxon>
        <taxon>Cellvibrionales</taxon>
        <taxon>Porticoccaceae</taxon>
        <taxon>SAR92 clade</taxon>
    </lineage>
</organism>
<dbReference type="AlphaFoldDB" id="A0A4Y8UK64"/>
<dbReference type="PANTHER" id="PTHR46229:SF2">
    <property type="entry name" value="BOLA-LIKE PROTEIN 1"/>
    <property type="match status" value="1"/>
</dbReference>
<gene>
    <name evidence="3" type="ORF">E3W66_04780</name>
</gene>
<evidence type="ECO:0000256" key="1">
    <source>
        <dbReference type="ARBA" id="ARBA00005578"/>
    </source>
</evidence>
<dbReference type="GO" id="GO:0006351">
    <property type="term" value="P:DNA-templated transcription"/>
    <property type="evidence" value="ECO:0007669"/>
    <property type="project" value="TreeGrafter"/>
</dbReference>
<dbReference type="Pfam" id="PF01722">
    <property type="entry name" value="BolA"/>
    <property type="match status" value="1"/>
</dbReference>
<reference evidence="3 4" key="1">
    <citation type="submission" date="2019-03" db="EMBL/GenBank/DDBJ databases">
        <title>Draft genome of Gammaproteobacteria bacterium LSUCC0057, a member of the SAR92 clade.</title>
        <authorList>
            <person name="Lanclos V.C."/>
            <person name="Doiron C."/>
            <person name="Henson M.W."/>
            <person name="Thrash J.C."/>
        </authorList>
    </citation>
    <scope>NUCLEOTIDE SEQUENCE [LARGE SCALE GENOMIC DNA]</scope>
    <source>
        <strain evidence="3 4">LSUCC0057</strain>
    </source>
</reference>
<protein>
    <submittedName>
        <fullName evidence="3">BolA/IbaG family iron-sulfur metabolism protein</fullName>
    </submittedName>
</protein>
<dbReference type="PANTHER" id="PTHR46229">
    <property type="entry name" value="BOLA TRANSCRIPTION REGULATOR"/>
    <property type="match status" value="1"/>
</dbReference>
<evidence type="ECO:0000256" key="2">
    <source>
        <dbReference type="RuleBase" id="RU003860"/>
    </source>
</evidence>
<proteinExistence type="inferred from homology"/>
<dbReference type="Proteomes" id="UP000298133">
    <property type="component" value="Unassembled WGS sequence"/>
</dbReference>
<dbReference type="EMBL" id="SPIA01000001">
    <property type="protein sequence ID" value="TFH69236.1"/>
    <property type="molecule type" value="Genomic_DNA"/>
</dbReference>
<comment type="similarity">
    <text evidence="1 2">Belongs to the BolA/IbaG family.</text>
</comment>
<evidence type="ECO:0000313" key="4">
    <source>
        <dbReference type="Proteomes" id="UP000298133"/>
    </source>
</evidence>
<dbReference type="InterPro" id="IPR002634">
    <property type="entry name" value="BolA"/>
</dbReference>